<proteinExistence type="predicted"/>
<feature type="compositionally biased region" description="Basic and acidic residues" evidence="1">
    <location>
        <begin position="231"/>
        <end position="246"/>
    </location>
</feature>
<protein>
    <submittedName>
        <fullName evidence="2">Methyltransferase</fullName>
    </submittedName>
</protein>
<dbReference type="EMBL" id="OX458333">
    <property type="protein sequence ID" value="CAI8794356.1"/>
    <property type="molecule type" value="Genomic_DNA"/>
</dbReference>
<dbReference type="Gene3D" id="3.40.50.150">
    <property type="entry name" value="Vaccinia Virus protein VP39"/>
    <property type="match status" value="1"/>
</dbReference>
<dbReference type="InterPro" id="IPR029063">
    <property type="entry name" value="SAM-dependent_MTases_sf"/>
</dbReference>
<feature type="region of interest" description="Disordered" evidence="1">
    <location>
        <begin position="231"/>
        <end position="254"/>
    </location>
</feature>
<gene>
    <name evidence="2" type="ORF">MSZNOR_1464</name>
</gene>
<dbReference type="GO" id="GO:0032259">
    <property type="term" value="P:methylation"/>
    <property type="evidence" value="ECO:0007669"/>
    <property type="project" value="UniProtKB-KW"/>
</dbReference>
<dbReference type="PIRSF" id="PIRSF031679">
    <property type="entry name" value="Mtase_Alr7345_prd"/>
    <property type="match status" value="1"/>
</dbReference>
<dbReference type="Proteomes" id="UP001162030">
    <property type="component" value="Chromosome"/>
</dbReference>
<dbReference type="InterPro" id="IPR016980">
    <property type="entry name" value="S-AdoMet-dep_MeTrfase_Alr7345"/>
</dbReference>
<evidence type="ECO:0000313" key="3">
    <source>
        <dbReference type="Proteomes" id="UP001162030"/>
    </source>
</evidence>
<accession>A0ABM9HZT3</accession>
<reference evidence="2 3" key="1">
    <citation type="submission" date="2023-03" db="EMBL/GenBank/DDBJ databases">
        <authorList>
            <person name="Pearce D."/>
        </authorList>
    </citation>
    <scope>NUCLEOTIDE SEQUENCE [LARGE SCALE GENOMIC DNA]</scope>
    <source>
        <strain evidence="2">Msz</strain>
    </source>
</reference>
<keyword evidence="3" id="KW-1185">Reference proteome</keyword>
<dbReference type="RefSeq" id="WP_202901152.1">
    <property type="nucleotide sequence ID" value="NZ_OX458333.1"/>
</dbReference>
<keyword evidence="2" id="KW-0808">Transferase</keyword>
<keyword evidence="2" id="KW-0489">Methyltransferase</keyword>
<evidence type="ECO:0000313" key="2">
    <source>
        <dbReference type="EMBL" id="CAI8794356.1"/>
    </source>
</evidence>
<evidence type="ECO:0000256" key="1">
    <source>
        <dbReference type="SAM" id="MobiDB-lite"/>
    </source>
</evidence>
<name>A0ABM9HZT3_9GAMM</name>
<dbReference type="GO" id="GO:0008168">
    <property type="term" value="F:methyltransferase activity"/>
    <property type="evidence" value="ECO:0007669"/>
    <property type="project" value="UniProtKB-KW"/>
</dbReference>
<organism evidence="2 3">
    <name type="scientific">Methylocaldum szegediense</name>
    <dbReference type="NCBI Taxonomy" id="73780"/>
    <lineage>
        <taxon>Bacteria</taxon>
        <taxon>Pseudomonadati</taxon>
        <taxon>Pseudomonadota</taxon>
        <taxon>Gammaproteobacteria</taxon>
        <taxon>Methylococcales</taxon>
        <taxon>Methylococcaceae</taxon>
        <taxon>Methylocaldum</taxon>
    </lineage>
</organism>
<dbReference type="SUPFAM" id="SSF53335">
    <property type="entry name" value="S-adenosyl-L-methionine-dependent methyltransferases"/>
    <property type="match status" value="1"/>
</dbReference>
<sequence length="280" mass="31151">MKLHSLLQVFTMILLGVLISGLVPKPAVAGNTTLDQALDLALQGDHRDPGNRERDKYRHPKETLQFFGLRPDMTVVEISPGRGWYTEILAPVLRAQGKLYAVGFGPARPGMPDYAIKIQEAFESKLKARPDIYDQVVLTSMQNPKEADFAPPGTADLVLTFRNVHNWIADGTADDMFKAMYRALKPGGTLGVVEHRAKPGTSLEEMKKTGYVTEDYVIALAEKAGFKLVDKSESNANPKDTKDHPEGVWTLPPSLRLGEKDRQRYLDIGESDRMTLKFSK</sequence>